<feature type="region of interest" description="Disordered" evidence="1">
    <location>
        <begin position="1"/>
        <end position="21"/>
    </location>
</feature>
<dbReference type="Proteomes" id="UP000664940">
    <property type="component" value="Unassembled WGS sequence"/>
</dbReference>
<sequence>MPGVSGFLQPQNAGPTTVPSSHTAVLAGSPAQLSLSAHSGPTGKCAALSKAHGVPGSSRNSSEMVHRQMDLLNLDVLICVYFVMWMNGWTEEDSDRWEKMKKHPVCLDNPCRAVVPLEAAGTSFFMRMMQMTMEMA</sequence>
<proteinExistence type="predicted"/>
<comment type="caution">
    <text evidence="2">The sequence shown here is derived from an EMBL/GenBank/DDBJ whole genome shotgun (WGS) entry which is preliminary data.</text>
</comment>
<accession>A0A833YFE8</accession>
<dbReference type="AlphaFoldDB" id="A0A833YFE8"/>
<feature type="compositionally biased region" description="Polar residues" evidence="1">
    <location>
        <begin position="8"/>
        <end position="21"/>
    </location>
</feature>
<protein>
    <submittedName>
        <fullName evidence="2">Uncharacterized protein</fullName>
    </submittedName>
</protein>
<gene>
    <name evidence="2" type="ORF">HJG60_009545</name>
</gene>
<feature type="region of interest" description="Disordered" evidence="1">
    <location>
        <begin position="35"/>
        <end position="61"/>
    </location>
</feature>
<name>A0A833YFE8_9CHIR</name>
<reference evidence="2 3" key="1">
    <citation type="journal article" date="2020" name="Nature">
        <title>Six reference-quality genomes reveal evolution of bat adaptations.</title>
        <authorList>
            <person name="Jebb D."/>
            <person name="Huang Z."/>
            <person name="Pippel M."/>
            <person name="Hughes G.M."/>
            <person name="Lavrichenko K."/>
            <person name="Devanna P."/>
            <person name="Winkler S."/>
            <person name="Jermiin L.S."/>
            <person name="Skirmuntt E.C."/>
            <person name="Katzourakis A."/>
            <person name="Burkitt-Gray L."/>
            <person name="Ray D.A."/>
            <person name="Sullivan K.A.M."/>
            <person name="Roscito J.G."/>
            <person name="Kirilenko B.M."/>
            <person name="Davalos L.M."/>
            <person name="Corthals A.P."/>
            <person name="Power M.L."/>
            <person name="Jones G."/>
            <person name="Ransome R.D."/>
            <person name="Dechmann D.K.N."/>
            <person name="Locatelli A.G."/>
            <person name="Puechmaille S.J."/>
            <person name="Fedrigo O."/>
            <person name="Jarvis E.D."/>
            <person name="Hiller M."/>
            <person name="Vernes S.C."/>
            <person name="Myers E.W."/>
            <person name="Teeling E.C."/>
        </authorList>
    </citation>
    <scope>NUCLEOTIDE SEQUENCE [LARGE SCALE GENOMIC DNA]</scope>
    <source>
        <strain evidence="2">Bat1K_MPI-CBG_1</strain>
    </source>
</reference>
<evidence type="ECO:0000256" key="1">
    <source>
        <dbReference type="SAM" id="MobiDB-lite"/>
    </source>
</evidence>
<evidence type="ECO:0000313" key="2">
    <source>
        <dbReference type="EMBL" id="KAF6073412.1"/>
    </source>
</evidence>
<organism evidence="2 3">
    <name type="scientific">Phyllostomus discolor</name>
    <name type="common">pale spear-nosed bat</name>
    <dbReference type="NCBI Taxonomy" id="89673"/>
    <lineage>
        <taxon>Eukaryota</taxon>
        <taxon>Metazoa</taxon>
        <taxon>Chordata</taxon>
        <taxon>Craniata</taxon>
        <taxon>Vertebrata</taxon>
        <taxon>Euteleostomi</taxon>
        <taxon>Mammalia</taxon>
        <taxon>Eutheria</taxon>
        <taxon>Laurasiatheria</taxon>
        <taxon>Chiroptera</taxon>
        <taxon>Yangochiroptera</taxon>
        <taxon>Phyllostomidae</taxon>
        <taxon>Phyllostominae</taxon>
        <taxon>Phyllostomus</taxon>
    </lineage>
</organism>
<dbReference type="EMBL" id="JABVXQ010000016">
    <property type="protein sequence ID" value="KAF6073412.1"/>
    <property type="molecule type" value="Genomic_DNA"/>
</dbReference>
<evidence type="ECO:0000313" key="3">
    <source>
        <dbReference type="Proteomes" id="UP000664940"/>
    </source>
</evidence>